<keyword evidence="2" id="KW-1185">Reference proteome</keyword>
<dbReference type="RefSeq" id="WP_009946199.1">
    <property type="nucleotide sequence ID" value="NZ_BAAAGS010000029.1"/>
</dbReference>
<gene>
    <name evidence="1" type="ORF">GCM10009533_42870</name>
</gene>
<sequence>MLSIRELRDRAVIRPIKRAVEDQLLDLPGVTAVDIGEKRTSGRSTGQQVIVVSVANKLPADRLASELQVPADILGIPTDVIEETPVLHHLHAGVDQPAPPMQRRTDRIGGVRAGGGIAPHRSVQLAPPFVPATGEYRRIGTLGLLVTGNGPASVTMGLTTFDVACLDDAWSVGDRMIDPDLDEVYADLARAALSGRVDAAAVSLGPGVHHRGAIDGIGPVGGQRGAYPGEVVRKSGYATGLTSGIVTSIDTTLRVDHGDALGVRILREQMRITTTAARFAGAGDAGAALIDSTGYVVGLHIAGSGDGETGFASPIADVLAELDVELYTESERLEV</sequence>
<dbReference type="Proteomes" id="UP001500729">
    <property type="component" value="Unassembled WGS sequence"/>
</dbReference>
<comment type="caution">
    <text evidence="1">The sequence shown here is derived from an EMBL/GenBank/DDBJ whole genome shotgun (WGS) entry which is preliminary data.</text>
</comment>
<name>A0ABN1DB59_SACER</name>
<reference evidence="1 2" key="1">
    <citation type="journal article" date="2019" name="Int. J. Syst. Evol. Microbiol.">
        <title>The Global Catalogue of Microorganisms (GCM) 10K type strain sequencing project: providing services to taxonomists for standard genome sequencing and annotation.</title>
        <authorList>
            <consortium name="The Broad Institute Genomics Platform"/>
            <consortium name="The Broad Institute Genome Sequencing Center for Infectious Disease"/>
            <person name="Wu L."/>
            <person name="Ma J."/>
        </authorList>
    </citation>
    <scope>NUCLEOTIDE SEQUENCE [LARGE SCALE GENOMIC DNA]</scope>
    <source>
        <strain evidence="1 2">JCM 10303</strain>
    </source>
</reference>
<accession>A0ABN1DB59</accession>
<proteinExistence type="predicted"/>
<dbReference type="SUPFAM" id="SSF50494">
    <property type="entry name" value="Trypsin-like serine proteases"/>
    <property type="match status" value="1"/>
</dbReference>
<dbReference type="EMBL" id="BAAAGS010000029">
    <property type="protein sequence ID" value="GAA0539093.1"/>
    <property type="molecule type" value="Genomic_DNA"/>
</dbReference>
<dbReference type="Gene3D" id="2.40.10.10">
    <property type="entry name" value="Trypsin-like serine proteases"/>
    <property type="match status" value="1"/>
</dbReference>
<dbReference type="InterPro" id="IPR009003">
    <property type="entry name" value="Peptidase_S1_PA"/>
</dbReference>
<organism evidence="1 2">
    <name type="scientific">Saccharopolyspora erythraea</name>
    <name type="common">Streptomyces erythraeus</name>
    <dbReference type="NCBI Taxonomy" id="1836"/>
    <lineage>
        <taxon>Bacteria</taxon>
        <taxon>Bacillati</taxon>
        <taxon>Actinomycetota</taxon>
        <taxon>Actinomycetes</taxon>
        <taxon>Pseudonocardiales</taxon>
        <taxon>Pseudonocardiaceae</taxon>
        <taxon>Saccharopolyspora</taxon>
    </lineage>
</organism>
<protein>
    <submittedName>
        <fullName evidence="1">Uncharacterized protein</fullName>
    </submittedName>
</protein>
<dbReference type="InterPro" id="IPR043504">
    <property type="entry name" value="Peptidase_S1_PA_chymotrypsin"/>
</dbReference>
<evidence type="ECO:0000313" key="1">
    <source>
        <dbReference type="EMBL" id="GAA0539093.1"/>
    </source>
</evidence>
<evidence type="ECO:0000313" key="2">
    <source>
        <dbReference type="Proteomes" id="UP001500729"/>
    </source>
</evidence>